<reference evidence="2 3" key="1">
    <citation type="submission" date="2019-06" db="EMBL/GenBank/DDBJ databases">
        <title>Aeromicrobium sp. nov., isolated from a maize field.</title>
        <authorList>
            <person name="Lin S.-Y."/>
            <person name="Tsai C.-F."/>
            <person name="Young C.-C."/>
        </authorList>
    </citation>
    <scope>NUCLEOTIDE SEQUENCE [LARGE SCALE GENOMIC DNA]</scope>
    <source>
        <strain evidence="2 3">CC-CFT486</strain>
    </source>
</reference>
<dbReference type="Proteomes" id="UP000321571">
    <property type="component" value="Unassembled WGS sequence"/>
</dbReference>
<evidence type="ECO:0000313" key="3">
    <source>
        <dbReference type="Proteomes" id="UP000321571"/>
    </source>
</evidence>
<sequence>MTDETVTPAAGTPASGYPITYTFDTPEKIARWRPLVHWLLAIPHIIVLYVLGIVAELLAVVSWIVGVITGTVPEGLQKPIIMYVRYSARVGTYLFWLREEYPPFAFDTSFDDPGTDPRVRIDVVPSTEGRNRLTIFFRLLLAIPQFIVLALVGIAVGVVVFVGWFAVIILGRWPEGMGRFVIGVSRWNTRLVSYVYLLTDEYPPFSTQ</sequence>
<comment type="caution">
    <text evidence="2">The sequence shown here is derived from an EMBL/GenBank/DDBJ whole genome shotgun (WGS) entry which is preliminary data.</text>
</comment>
<protein>
    <submittedName>
        <fullName evidence="2">DUF4389 domain-containing protein</fullName>
    </submittedName>
</protein>
<dbReference type="InterPro" id="IPR025498">
    <property type="entry name" value="DUF4389"/>
</dbReference>
<organism evidence="2 3">
    <name type="scientific">Aeromicrobium terrae</name>
    <dbReference type="NCBI Taxonomy" id="2498846"/>
    <lineage>
        <taxon>Bacteria</taxon>
        <taxon>Bacillati</taxon>
        <taxon>Actinomycetota</taxon>
        <taxon>Actinomycetes</taxon>
        <taxon>Propionibacteriales</taxon>
        <taxon>Nocardioidaceae</taxon>
        <taxon>Aeromicrobium</taxon>
    </lineage>
</organism>
<dbReference type="RefSeq" id="WP_147687766.1">
    <property type="nucleotide sequence ID" value="NZ_VDUX01000010.1"/>
</dbReference>
<keyword evidence="1" id="KW-1133">Transmembrane helix</keyword>
<evidence type="ECO:0000313" key="2">
    <source>
        <dbReference type="EMBL" id="TXL56548.1"/>
    </source>
</evidence>
<dbReference type="AlphaFoldDB" id="A0A5C8NG43"/>
<proteinExistence type="predicted"/>
<gene>
    <name evidence="2" type="ORF">FHP06_15505</name>
</gene>
<feature type="transmembrane region" description="Helical" evidence="1">
    <location>
        <begin position="38"/>
        <end position="65"/>
    </location>
</feature>
<dbReference type="EMBL" id="VDUX01000010">
    <property type="protein sequence ID" value="TXL56548.1"/>
    <property type="molecule type" value="Genomic_DNA"/>
</dbReference>
<keyword evidence="1" id="KW-0812">Transmembrane</keyword>
<feature type="transmembrane region" description="Helical" evidence="1">
    <location>
        <begin position="146"/>
        <end position="170"/>
    </location>
</feature>
<accession>A0A5C8NG43</accession>
<evidence type="ECO:0000256" key="1">
    <source>
        <dbReference type="SAM" id="Phobius"/>
    </source>
</evidence>
<dbReference type="OrthoDB" id="156718at2"/>
<name>A0A5C8NG43_9ACTN</name>
<keyword evidence="3" id="KW-1185">Reference proteome</keyword>
<keyword evidence="1" id="KW-0472">Membrane</keyword>
<dbReference type="Pfam" id="PF14333">
    <property type="entry name" value="DUF4389"/>
    <property type="match status" value="2"/>
</dbReference>